<evidence type="ECO:0000313" key="3">
    <source>
        <dbReference type="Proteomes" id="UP000198888"/>
    </source>
</evidence>
<dbReference type="OrthoDB" id="118042at2157"/>
<dbReference type="STRING" id="1073996.SAMN05444271_104102"/>
<feature type="transmembrane region" description="Helical" evidence="1">
    <location>
        <begin position="12"/>
        <end position="41"/>
    </location>
</feature>
<name>A0A1H6SDP5_9EURY</name>
<protein>
    <submittedName>
        <fullName evidence="2">Inner membrane protein</fullName>
    </submittedName>
</protein>
<dbReference type="GeneID" id="35001909"/>
<keyword evidence="1" id="KW-0472">Membrane</keyword>
<keyword evidence="3" id="KW-1185">Reference proteome</keyword>
<dbReference type="AlphaFoldDB" id="A0A1H6SDP5"/>
<keyword evidence="1" id="KW-0812">Transmembrane</keyword>
<evidence type="ECO:0000313" key="2">
    <source>
        <dbReference type="EMBL" id="SEI62867.1"/>
    </source>
</evidence>
<dbReference type="RefSeq" id="WP_015911512.1">
    <property type="nucleotide sequence ID" value="NZ_CP024845.1"/>
</dbReference>
<feature type="transmembrane region" description="Helical" evidence="1">
    <location>
        <begin position="147"/>
        <end position="165"/>
    </location>
</feature>
<accession>A0A1H6SDP5</accession>
<feature type="transmembrane region" description="Helical" evidence="1">
    <location>
        <begin position="61"/>
        <end position="84"/>
    </location>
</feature>
<accession>A0A2H4Q0L5</accession>
<sequence length="184" mass="19158">MYVLGHVGISLLLYAPLAWLLLSTGQPAVAALTGLLMIVLAPLPDLDTYTDRLDHRGPTHTVWFALGVGLVTALVAGVSAVAGGAIVGSSHSLPPVWVAGWFGTVSTLTVLGHLAGDMLTPMGVWPFRPLSAWHYTAELTPSKNPRANRLCFAAGVVILTLTLLATGSHESIQRVVVGCLGCGS</sequence>
<dbReference type="KEGG" id="hae:halTADL_1094"/>
<evidence type="ECO:0000256" key="1">
    <source>
        <dbReference type="SAM" id="Phobius"/>
    </source>
</evidence>
<dbReference type="Pfam" id="PF04307">
    <property type="entry name" value="YdjM"/>
    <property type="match status" value="1"/>
</dbReference>
<dbReference type="Proteomes" id="UP000198888">
    <property type="component" value="Unassembled WGS sequence"/>
</dbReference>
<gene>
    <name evidence="2" type="ORF">SAMN05444271_104102</name>
</gene>
<dbReference type="EMBL" id="FNYR01000004">
    <property type="protein sequence ID" value="SEI62867.1"/>
    <property type="molecule type" value="Genomic_DNA"/>
</dbReference>
<feature type="transmembrane region" description="Helical" evidence="1">
    <location>
        <begin position="96"/>
        <end position="116"/>
    </location>
</feature>
<dbReference type="InterPro" id="IPR007404">
    <property type="entry name" value="YdjM-like"/>
</dbReference>
<proteinExistence type="predicted"/>
<keyword evidence="1" id="KW-1133">Transmembrane helix</keyword>
<reference evidence="2 3" key="1">
    <citation type="submission" date="2016-10" db="EMBL/GenBank/DDBJ databases">
        <authorList>
            <person name="de Groot N.N."/>
        </authorList>
    </citation>
    <scope>NUCLEOTIDE SEQUENCE [LARGE SCALE GENOMIC DNA]</scope>
    <source>
        <strain evidence="2 3">DSM 22187</strain>
    </source>
</reference>
<organism evidence="2 3">
    <name type="scientific">Halohasta litchfieldiae</name>
    <dbReference type="NCBI Taxonomy" id="1073996"/>
    <lineage>
        <taxon>Archaea</taxon>
        <taxon>Methanobacteriati</taxon>
        <taxon>Methanobacteriota</taxon>
        <taxon>Stenosarchaea group</taxon>
        <taxon>Halobacteria</taxon>
        <taxon>Halobacteriales</taxon>
        <taxon>Haloferacaceae</taxon>
        <taxon>Halohasta</taxon>
    </lineage>
</organism>